<keyword evidence="4" id="KW-0659">Purine metabolism</keyword>
<dbReference type="GO" id="GO:0019628">
    <property type="term" value="P:urate catabolic process"/>
    <property type="evidence" value="ECO:0007669"/>
    <property type="project" value="TreeGrafter"/>
</dbReference>
<dbReference type="GO" id="GO:0006144">
    <property type="term" value="P:purine nucleobase metabolic process"/>
    <property type="evidence" value="ECO:0007669"/>
    <property type="project" value="UniProtKB-KW"/>
</dbReference>
<dbReference type="Gene3D" id="1.10.3330.10">
    <property type="entry name" value="Oxo-4-hydroxy-4-carboxy-5-ureidoimidazoline decarboxylase"/>
    <property type="match status" value="1"/>
</dbReference>
<dbReference type="Pfam" id="PF09349">
    <property type="entry name" value="OHCU_decarbox"/>
    <property type="match status" value="1"/>
</dbReference>
<dbReference type="SUPFAM" id="SSF158694">
    <property type="entry name" value="UraD-Like"/>
    <property type="match status" value="1"/>
</dbReference>
<evidence type="ECO:0000256" key="5">
    <source>
        <dbReference type="ARBA" id="ARBA00022793"/>
    </source>
</evidence>
<dbReference type="OrthoDB" id="9800909at2"/>
<dbReference type="GO" id="GO:0051997">
    <property type="term" value="F:2-oxo-4-hydroxy-4-carboxy-5-ureidoimidazoline decarboxylase activity"/>
    <property type="evidence" value="ECO:0007669"/>
    <property type="project" value="UniProtKB-EC"/>
</dbReference>
<keyword evidence="5" id="KW-0210">Decarboxylase</keyword>
<dbReference type="InterPro" id="IPR017595">
    <property type="entry name" value="OHCU_decarboxylase-2"/>
</dbReference>
<feature type="domain" description="Oxo-4-hydroxy-4-carboxy-5-ureidoimidazoline decarboxylase" evidence="7">
    <location>
        <begin position="7"/>
        <end position="163"/>
    </location>
</feature>
<keyword evidence="6" id="KW-0456">Lyase</keyword>
<evidence type="ECO:0000259" key="7">
    <source>
        <dbReference type="Pfam" id="PF09349"/>
    </source>
</evidence>
<protein>
    <recommendedName>
        <fullName evidence="3">2-oxo-4-hydroxy-4-carboxy-5-ureidoimidazoline decarboxylase</fullName>
        <ecNumber evidence="3">4.1.1.97</ecNumber>
    </recommendedName>
</protein>
<comment type="pathway">
    <text evidence="2">Purine metabolism; urate degradation; (S)-allantoin from urate: step 3/3.</text>
</comment>
<dbReference type="Proteomes" id="UP000199045">
    <property type="component" value="Unassembled WGS sequence"/>
</dbReference>
<evidence type="ECO:0000256" key="3">
    <source>
        <dbReference type="ARBA" id="ARBA00012257"/>
    </source>
</evidence>
<dbReference type="InterPro" id="IPR018020">
    <property type="entry name" value="OHCU_decarboxylase"/>
</dbReference>
<evidence type="ECO:0000313" key="8">
    <source>
        <dbReference type="EMBL" id="SDG58718.1"/>
    </source>
</evidence>
<gene>
    <name evidence="8" type="ORF">SAMN04488121_105105</name>
</gene>
<proteinExistence type="predicted"/>
<accession>A0A1G7VGM5</accession>
<evidence type="ECO:0000256" key="6">
    <source>
        <dbReference type="ARBA" id="ARBA00023239"/>
    </source>
</evidence>
<comment type="catalytic activity">
    <reaction evidence="1">
        <text>5-hydroxy-2-oxo-4-ureido-2,5-dihydro-1H-imidazole-5-carboxylate + H(+) = (S)-allantoin + CO2</text>
        <dbReference type="Rhea" id="RHEA:26301"/>
        <dbReference type="ChEBI" id="CHEBI:15378"/>
        <dbReference type="ChEBI" id="CHEBI:15678"/>
        <dbReference type="ChEBI" id="CHEBI:16526"/>
        <dbReference type="ChEBI" id="CHEBI:58639"/>
        <dbReference type="EC" id="4.1.1.97"/>
    </reaction>
</comment>
<organism evidence="8 9">
    <name type="scientific">Chitinophaga filiformis</name>
    <name type="common">Myxococcus filiformis</name>
    <name type="synonym">Flexibacter filiformis</name>
    <dbReference type="NCBI Taxonomy" id="104663"/>
    <lineage>
        <taxon>Bacteria</taxon>
        <taxon>Pseudomonadati</taxon>
        <taxon>Bacteroidota</taxon>
        <taxon>Chitinophagia</taxon>
        <taxon>Chitinophagales</taxon>
        <taxon>Chitinophagaceae</taxon>
        <taxon>Chitinophaga</taxon>
    </lineage>
</organism>
<dbReference type="PANTHER" id="PTHR43466">
    <property type="entry name" value="2-OXO-4-HYDROXY-4-CARBOXY-5-UREIDOIMIDAZOLINE DECARBOXYLASE-RELATED"/>
    <property type="match status" value="1"/>
</dbReference>
<dbReference type="InterPro" id="IPR036778">
    <property type="entry name" value="OHCU_decarboxylase_sf"/>
</dbReference>
<evidence type="ECO:0000256" key="2">
    <source>
        <dbReference type="ARBA" id="ARBA00004754"/>
    </source>
</evidence>
<dbReference type="NCBIfam" id="TIGR03180">
    <property type="entry name" value="UraD_2"/>
    <property type="match status" value="1"/>
</dbReference>
<dbReference type="PANTHER" id="PTHR43466:SF1">
    <property type="entry name" value="2-OXO-4-HYDROXY-4-CARBOXY-5-UREIDOIMIDAZOLINE DECARBOXYLASE-RELATED"/>
    <property type="match status" value="1"/>
</dbReference>
<dbReference type="AlphaFoldDB" id="A0A1G7VGM5"/>
<name>A0A1G7VGM5_CHIFI</name>
<dbReference type="RefSeq" id="WP_089834775.1">
    <property type="nucleotide sequence ID" value="NZ_FNBN01000005.1"/>
</dbReference>
<dbReference type="EMBL" id="FNBN01000005">
    <property type="protein sequence ID" value="SDG58718.1"/>
    <property type="molecule type" value="Genomic_DNA"/>
</dbReference>
<evidence type="ECO:0000313" key="9">
    <source>
        <dbReference type="Proteomes" id="UP000199045"/>
    </source>
</evidence>
<evidence type="ECO:0000256" key="4">
    <source>
        <dbReference type="ARBA" id="ARBA00022631"/>
    </source>
</evidence>
<reference evidence="8 9" key="1">
    <citation type="submission" date="2016-10" db="EMBL/GenBank/DDBJ databases">
        <authorList>
            <person name="de Groot N.N."/>
        </authorList>
    </citation>
    <scope>NUCLEOTIDE SEQUENCE [LARGE SCALE GENOMIC DNA]</scope>
    <source>
        <strain evidence="8 9">DSM 527</strain>
    </source>
</reference>
<dbReference type="EC" id="4.1.1.97" evidence="3"/>
<dbReference type="NCBIfam" id="NF010372">
    <property type="entry name" value="PRK13798.1"/>
    <property type="match status" value="1"/>
</dbReference>
<evidence type="ECO:0000256" key="1">
    <source>
        <dbReference type="ARBA" id="ARBA00001163"/>
    </source>
</evidence>
<dbReference type="STRING" id="104663.SAMN04488121_105105"/>
<sequence>MTLTALNALPPEQLNETLSTCCGATAWIEKMKKEFPVKDEETLLAVAAKHWQECTEEDWREAFSHHPKIGDLHSLQQKFAATAQWASREQAGTIDASTVILQAFAKGNKLYEDKFGYIFIICATGKSAPEMLSILTERLKNSPDEEIKIAMQEQEKITAIRLKKLLSA</sequence>